<dbReference type="InterPro" id="IPR036388">
    <property type="entry name" value="WH-like_DNA-bd_sf"/>
</dbReference>
<dbReference type="InterPro" id="IPR011991">
    <property type="entry name" value="ArsR-like_HTH"/>
</dbReference>
<dbReference type="EMBL" id="JBHTAX010000006">
    <property type="protein sequence ID" value="MFC7193066.1"/>
    <property type="molecule type" value="Genomic_DNA"/>
</dbReference>
<dbReference type="GeneID" id="76202685"/>
<protein>
    <submittedName>
        <fullName evidence="3">Helix-turn-helix transcriptional regulator</fullName>
    </submittedName>
</protein>
<evidence type="ECO:0000259" key="2">
    <source>
        <dbReference type="Pfam" id="PF25213"/>
    </source>
</evidence>
<name>A0ABD5YZ62_9EURY</name>
<dbReference type="RefSeq" id="WP_264556779.1">
    <property type="nucleotide sequence ID" value="NZ_CP109982.1"/>
</dbReference>
<comment type="caution">
    <text evidence="3">The sequence shown here is derived from an EMBL/GenBank/DDBJ whole genome shotgun (WGS) entry which is preliminary data.</text>
</comment>
<proteinExistence type="predicted"/>
<organism evidence="3 4">
    <name type="scientific">Halocatena marina</name>
    <dbReference type="NCBI Taxonomy" id="2934937"/>
    <lineage>
        <taxon>Archaea</taxon>
        <taxon>Methanobacteriati</taxon>
        <taxon>Methanobacteriota</taxon>
        <taxon>Stenosarchaea group</taxon>
        <taxon>Halobacteria</taxon>
        <taxon>Halobacteriales</taxon>
        <taxon>Natronomonadaceae</taxon>
        <taxon>Halocatena</taxon>
    </lineage>
</organism>
<dbReference type="InterPro" id="IPR036390">
    <property type="entry name" value="WH_DNA-bd_sf"/>
</dbReference>
<dbReference type="Pfam" id="PF25213">
    <property type="entry name" value="HVO_A0261_N"/>
    <property type="match status" value="1"/>
</dbReference>
<reference evidence="3 4" key="1">
    <citation type="journal article" date="2019" name="Int. J. Syst. Evol. Microbiol.">
        <title>The Global Catalogue of Microorganisms (GCM) 10K type strain sequencing project: providing services to taxonomists for standard genome sequencing and annotation.</title>
        <authorList>
            <consortium name="The Broad Institute Genomics Platform"/>
            <consortium name="The Broad Institute Genome Sequencing Center for Infectious Disease"/>
            <person name="Wu L."/>
            <person name="Ma J."/>
        </authorList>
    </citation>
    <scope>NUCLEOTIDE SEQUENCE [LARGE SCALE GENOMIC DNA]</scope>
    <source>
        <strain evidence="3 4">RDMS1</strain>
    </source>
</reference>
<dbReference type="Proteomes" id="UP001596417">
    <property type="component" value="Unassembled WGS sequence"/>
</dbReference>
<evidence type="ECO:0000259" key="1">
    <source>
        <dbReference type="Pfam" id="PF08350"/>
    </source>
</evidence>
<evidence type="ECO:0000313" key="3">
    <source>
        <dbReference type="EMBL" id="MFC7193066.1"/>
    </source>
</evidence>
<dbReference type="Pfam" id="PF08350">
    <property type="entry name" value="FilR1_middle"/>
    <property type="match status" value="1"/>
</dbReference>
<evidence type="ECO:0000313" key="4">
    <source>
        <dbReference type="Proteomes" id="UP001596417"/>
    </source>
</evidence>
<dbReference type="AlphaFoldDB" id="A0ABD5YZ62"/>
<dbReference type="InterPro" id="IPR013561">
    <property type="entry name" value="FilR1_middle_dom"/>
</dbReference>
<gene>
    <name evidence="3" type="ORF">ACFQL7_27025</name>
</gene>
<feature type="domain" description="Methanogenesis regulatory protein FilR1 middle" evidence="1">
    <location>
        <begin position="119"/>
        <end position="246"/>
    </location>
</feature>
<accession>A0ABD5YZ62</accession>
<dbReference type="Gene3D" id="1.10.10.10">
    <property type="entry name" value="Winged helix-like DNA-binding domain superfamily/Winged helix DNA-binding domain"/>
    <property type="match status" value="1"/>
</dbReference>
<dbReference type="InterPro" id="IPR057527">
    <property type="entry name" value="HVO_A0261-like_N"/>
</dbReference>
<dbReference type="SUPFAM" id="SSF46785">
    <property type="entry name" value="Winged helix' DNA-binding domain"/>
    <property type="match status" value="1"/>
</dbReference>
<feature type="domain" description="HVO-A0261-like N-terminal" evidence="2">
    <location>
        <begin position="4"/>
        <end position="83"/>
    </location>
</feature>
<keyword evidence="4" id="KW-1185">Reference proteome</keyword>
<dbReference type="CDD" id="cd00090">
    <property type="entry name" value="HTH_ARSR"/>
    <property type="match status" value="1"/>
</dbReference>
<sequence length="265" mass="30381">MKSSADVLTLIAQRAQLVQQLSNEDVSTRSLTQILPASRSTVTRSLNKLEAKGLVQRSGNDYELTHYGRFVYQTYQQVIDRYDTLTAAKPLLHHLPESVAIPRDVFDDATVIRPKPPIPDDPRTQFANRVRQSEKIIGTAKIVDHRLVELFHDQLTTHDFQLSLLIDKQVAEYFRHTYVNIFRTMLEIDHCTLWSAKQMPPFSLVIIDCSELWLGVYNEHGQSQGFLQTESSEAVEWAEQYLQQLTEQATSVDQQDAIAKAKRKQ</sequence>